<proteinExistence type="predicted"/>
<evidence type="ECO:0000313" key="1">
    <source>
        <dbReference type="EMBL" id="PRP78723.1"/>
    </source>
</evidence>
<dbReference type="AlphaFoldDB" id="A0A2P6N462"/>
<dbReference type="EMBL" id="MDYQ01000209">
    <property type="protein sequence ID" value="PRP78723.1"/>
    <property type="molecule type" value="Genomic_DNA"/>
</dbReference>
<sequence length="330" mass="38568">MKRALKLDIYLWEHVNYRGEKIVFADCSLHCLDLCPWGRQNHHSSYMYRYVGGPRNGNAWKLSTRGCAEDTPFEKMLSTQEQYRSFLITGHMRWESREWTEFTEHILRWVSTHSPPEDAYTTERPILFDKSSGRMPPLPICFLYKGKYIPSSDTDGLFWKPSRGQVVVGDHLLRRYHYATLEDVKLRRQVSYLKDNSQYCMVEYSTGPTRLPVCLSTLQTLPDRDLTSLIVTVARYLCDPQGCSAITRKGARERMYLATSGRKLPKIETEFDPFNQPPQMPTVAVRLNGQMYPDVMRSCSATLDVKKEVDEELWQMTNFNLDADIWTRRY</sequence>
<evidence type="ECO:0000313" key="2">
    <source>
        <dbReference type="Proteomes" id="UP000241769"/>
    </source>
</evidence>
<name>A0A2P6N462_9EUKA</name>
<keyword evidence="2" id="KW-1185">Reference proteome</keyword>
<dbReference type="InParanoid" id="A0A2P6N462"/>
<reference evidence="1 2" key="1">
    <citation type="journal article" date="2018" name="Genome Biol. Evol.">
        <title>Multiple Roots of Fruiting Body Formation in Amoebozoa.</title>
        <authorList>
            <person name="Hillmann F."/>
            <person name="Forbes G."/>
            <person name="Novohradska S."/>
            <person name="Ferling I."/>
            <person name="Riege K."/>
            <person name="Groth M."/>
            <person name="Westermann M."/>
            <person name="Marz M."/>
            <person name="Spaller T."/>
            <person name="Winckler T."/>
            <person name="Schaap P."/>
            <person name="Glockner G."/>
        </authorList>
    </citation>
    <scope>NUCLEOTIDE SEQUENCE [LARGE SCALE GENOMIC DNA]</scope>
    <source>
        <strain evidence="1 2">Jena</strain>
    </source>
</reference>
<organism evidence="1 2">
    <name type="scientific">Planoprotostelium fungivorum</name>
    <dbReference type="NCBI Taxonomy" id="1890364"/>
    <lineage>
        <taxon>Eukaryota</taxon>
        <taxon>Amoebozoa</taxon>
        <taxon>Evosea</taxon>
        <taxon>Variosea</taxon>
        <taxon>Cavosteliida</taxon>
        <taxon>Cavosteliaceae</taxon>
        <taxon>Planoprotostelium</taxon>
    </lineage>
</organism>
<dbReference type="Proteomes" id="UP000241769">
    <property type="component" value="Unassembled WGS sequence"/>
</dbReference>
<protein>
    <submittedName>
        <fullName evidence="1">Uncharacterized protein</fullName>
    </submittedName>
</protein>
<gene>
    <name evidence="1" type="ORF">PROFUN_13362</name>
</gene>
<comment type="caution">
    <text evidence="1">The sequence shown here is derived from an EMBL/GenBank/DDBJ whole genome shotgun (WGS) entry which is preliminary data.</text>
</comment>
<accession>A0A2P6N462</accession>